<dbReference type="AlphaFoldDB" id="A0AAE0VPP3"/>
<comment type="caution">
    <text evidence="2">The sequence shown here is derived from an EMBL/GenBank/DDBJ whole genome shotgun (WGS) entry which is preliminary data.</text>
</comment>
<feature type="compositionally biased region" description="Basic and acidic residues" evidence="1">
    <location>
        <begin position="40"/>
        <end position="55"/>
    </location>
</feature>
<organism evidence="2 3">
    <name type="scientific">Potamilus streckersoni</name>
    <dbReference type="NCBI Taxonomy" id="2493646"/>
    <lineage>
        <taxon>Eukaryota</taxon>
        <taxon>Metazoa</taxon>
        <taxon>Spiralia</taxon>
        <taxon>Lophotrochozoa</taxon>
        <taxon>Mollusca</taxon>
        <taxon>Bivalvia</taxon>
        <taxon>Autobranchia</taxon>
        <taxon>Heteroconchia</taxon>
        <taxon>Palaeoheterodonta</taxon>
        <taxon>Unionida</taxon>
        <taxon>Unionoidea</taxon>
        <taxon>Unionidae</taxon>
        <taxon>Ambleminae</taxon>
        <taxon>Lampsilini</taxon>
        <taxon>Potamilus</taxon>
    </lineage>
</organism>
<dbReference type="InterPro" id="IPR029030">
    <property type="entry name" value="Caspase-like_dom_sf"/>
</dbReference>
<reference evidence="2" key="3">
    <citation type="submission" date="2023-05" db="EMBL/GenBank/DDBJ databases">
        <authorList>
            <person name="Smith C.H."/>
        </authorList>
    </citation>
    <scope>NUCLEOTIDE SEQUENCE</scope>
    <source>
        <strain evidence="2">CHS0354</strain>
        <tissue evidence="2">Mantle</tissue>
    </source>
</reference>
<gene>
    <name evidence="2" type="ORF">CHS0354_033120</name>
</gene>
<name>A0AAE0VPP3_9BIVA</name>
<reference evidence="2" key="2">
    <citation type="journal article" date="2021" name="Genome Biol. Evol.">
        <title>Developing a high-quality reference genome for a parasitic bivalve with doubly uniparental inheritance (Bivalvia: Unionida).</title>
        <authorList>
            <person name="Smith C.H."/>
        </authorList>
    </citation>
    <scope>NUCLEOTIDE SEQUENCE</scope>
    <source>
        <strain evidence="2">CHS0354</strain>
        <tissue evidence="2">Mantle</tissue>
    </source>
</reference>
<dbReference type="SUPFAM" id="SSF52129">
    <property type="entry name" value="Caspase-like"/>
    <property type="match status" value="1"/>
</dbReference>
<evidence type="ECO:0000256" key="1">
    <source>
        <dbReference type="SAM" id="MobiDB-lite"/>
    </source>
</evidence>
<proteinExistence type="predicted"/>
<evidence type="ECO:0000313" key="2">
    <source>
        <dbReference type="EMBL" id="KAK3586003.1"/>
    </source>
</evidence>
<sequence length="245" mass="27294">MGHTKDVSSEEETRQKLENLVVNPINSDGDLDDTNSASATKDEDSKLSAEGKVEIGHSIPDSSRPKYTADASQNSAESDESSKLSVAMTVEIGHSIPNSSLPVDAGQRSASTTTDQASKDPATKKVEIRPFMCHFSCPKDTLIMYAVPPGYIARRQSDGDVWDSSVMLQTLKDVLTDIPEDKSLLAALTEVIGRIARDYEYSPDMTDYDIKQLTEEERRETTLYKIVPVINHRLQYDFYFTKKNY</sequence>
<evidence type="ECO:0000313" key="3">
    <source>
        <dbReference type="Proteomes" id="UP001195483"/>
    </source>
</evidence>
<dbReference type="Proteomes" id="UP001195483">
    <property type="component" value="Unassembled WGS sequence"/>
</dbReference>
<dbReference type="Gene3D" id="3.30.70.1470">
    <property type="entry name" value="Caspase-like"/>
    <property type="match status" value="1"/>
</dbReference>
<protein>
    <submittedName>
        <fullName evidence="2">Uncharacterized protein</fullName>
    </submittedName>
</protein>
<feature type="region of interest" description="Disordered" evidence="1">
    <location>
        <begin position="1"/>
        <end position="122"/>
    </location>
</feature>
<feature type="compositionally biased region" description="Basic and acidic residues" evidence="1">
    <location>
        <begin position="1"/>
        <end position="17"/>
    </location>
</feature>
<reference evidence="2" key="1">
    <citation type="journal article" date="2021" name="Genome Biol. Evol.">
        <title>A High-Quality Reference Genome for a Parasitic Bivalve with Doubly Uniparental Inheritance (Bivalvia: Unionida).</title>
        <authorList>
            <person name="Smith C.H."/>
        </authorList>
    </citation>
    <scope>NUCLEOTIDE SEQUENCE</scope>
    <source>
        <strain evidence="2">CHS0354</strain>
    </source>
</reference>
<keyword evidence="3" id="KW-1185">Reference proteome</keyword>
<dbReference type="EMBL" id="JAEAOA010001951">
    <property type="protein sequence ID" value="KAK3586003.1"/>
    <property type="molecule type" value="Genomic_DNA"/>
</dbReference>
<accession>A0AAE0VPP3</accession>